<protein>
    <submittedName>
        <fullName evidence="3">Secreted protein</fullName>
    </submittedName>
</protein>
<evidence type="ECO:0000256" key="1">
    <source>
        <dbReference type="SAM" id="SignalP"/>
    </source>
</evidence>
<feature type="chain" id="PRO_5029798527" evidence="1">
    <location>
        <begin position="18"/>
        <end position="133"/>
    </location>
</feature>
<sequence>MLVFSLVLVLILHNVAAQVDLLPEEAKDTFETLNMLYSDNLEWSYEWAEKALEHLKSPDSVKADLVIKGKQSFPADDTQLLWQKLLAFLEPRFDKKEKALERLPAGTIYGCNGFIERKGDKDVISAACVYKKP</sequence>
<reference evidence="3" key="1">
    <citation type="submission" date="2020-12" db="UniProtKB">
        <authorList>
            <consortium name="WormBaseParasite"/>
        </authorList>
    </citation>
    <scope>IDENTIFICATION</scope>
    <source>
        <strain evidence="3">MHco3</strain>
    </source>
</reference>
<dbReference type="Proteomes" id="UP000025227">
    <property type="component" value="Unplaced"/>
</dbReference>
<organism evidence="2 3">
    <name type="scientific">Haemonchus contortus</name>
    <name type="common">Barber pole worm</name>
    <dbReference type="NCBI Taxonomy" id="6289"/>
    <lineage>
        <taxon>Eukaryota</taxon>
        <taxon>Metazoa</taxon>
        <taxon>Ecdysozoa</taxon>
        <taxon>Nematoda</taxon>
        <taxon>Chromadorea</taxon>
        <taxon>Rhabditida</taxon>
        <taxon>Rhabditina</taxon>
        <taxon>Rhabditomorpha</taxon>
        <taxon>Strongyloidea</taxon>
        <taxon>Trichostrongylidae</taxon>
        <taxon>Haemonchus</taxon>
    </lineage>
</organism>
<name>A0A7I4YY20_HAECO</name>
<dbReference type="WBParaSite" id="HCON_00147790-00001">
    <property type="protein sequence ID" value="HCON_00147790-00001"/>
    <property type="gene ID" value="HCON_00147790"/>
</dbReference>
<accession>A0A7I4YY20</accession>
<feature type="signal peptide" evidence="1">
    <location>
        <begin position="1"/>
        <end position="17"/>
    </location>
</feature>
<evidence type="ECO:0000313" key="2">
    <source>
        <dbReference type="Proteomes" id="UP000025227"/>
    </source>
</evidence>
<dbReference type="AlphaFoldDB" id="A0A7I4YY20"/>
<proteinExistence type="predicted"/>
<keyword evidence="2" id="KW-1185">Reference proteome</keyword>
<evidence type="ECO:0000313" key="3">
    <source>
        <dbReference type="WBParaSite" id="HCON_00147790-00001"/>
    </source>
</evidence>
<keyword evidence="1" id="KW-0732">Signal</keyword>